<reference evidence="3" key="2">
    <citation type="submission" date="2015-01" db="EMBL/GenBank/DDBJ databases">
        <title>Evolutionary Origins and Diversification of the Mycorrhizal Mutualists.</title>
        <authorList>
            <consortium name="DOE Joint Genome Institute"/>
            <consortium name="Mycorrhizal Genomics Consortium"/>
            <person name="Kohler A."/>
            <person name="Kuo A."/>
            <person name="Nagy L.G."/>
            <person name="Floudas D."/>
            <person name="Copeland A."/>
            <person name="Barry K.W."/>
            <person name="Cichocki N."/>
            <person name="Veneault-Fourrey C."/>
            <person name="LaButti K."/>
            <person name="Lindquist E.A."/>
            <person name="Lipzen A."/>
            <person name="Lundell T."/>
            <person name="Morin E."/>
            <person name="Murat C."/>
            <person name="Riley R."/>
            <person name="Ohm R."/>
            <person name="Sun H."/>
            <person name="Tunlid A."/>
            <person name="Henrissat B."/>
            <person name="Grigoriev I.V."/>
            <person name="Hibbett D.S."/>
            <person name="Martin F."/>
        </authorList>
    </citation>
    <scope>NUCLEOTIDE SEQUENCE [LARGE SCALE GENOMIC DNA]</scope>
    <source>
        <strain evidence="3">LaAM-08-1</strain>
    </source>
</reference>
<evidence type="ECO:0000313" key="3">
    <source>
        <dbReference type="Proteomes" id="UP000054477"/>
    </source>
</evidence>
<dbReference type="HOGENOM" id="CLU_1806476_0_0_1"/>
<protein>
    <submittedName>
        <fullName evidence="2">Unplaced genomic scaffold K443scaffold_35, whole genome shotgun sequence</fullName>
    </submittedName>
</protein>
<organism evidence="2 3">
    <name type="scientific">Laccaria amethystina LaAM-08-1</name>
    <dbReference type="NCBI Taxonomy" id="1095629"/>
    <lineage>
        <taxon>Eukaryota</taxon>
        <taxon>Fungi</taxon>
        <taxon>Dikarya</taxon>
        <taxon>Basidiomycota</taxon>
        <taxon>Agaricomycotina</taxon>
        <taxon>Agaricomycetes</taxon>
        <taxon>Agaricomycetidae</taxon>
        <taxon>Agaricales</taxon>
        <taxon>Agaricineae</taxon>
        <taxon>Hydnangiaceae</taxon>
        <taxon>Laccaria</taxon>
    </lineage>
</organism>
<gene>
    <name evidence="2" type="ORF">K443DRAFT_4688</name>
</gene>
<accession>A0A0C9XHD9</accession>
<sequence length="143" mass="16074">MGTWVGYLGVSEFSAPSPLPQPSVLNHHFVHDARPHHHCPRHHQHHGQAPRHQPQTLNKRAHTVGDVARKRLHTTRDNNGARRRIVVVVVMTDDGGPGHVISPRPRTTPTNNDAEARPRNNDGTTAPTRQDDNPTMRLRQTRP</sequence>
<dbReference type="Proteomes" id="UP000054477">
    <property type="component" value="Unassembled WGS sequence"/>
</dbReference>
<feature type="region of interest" description="Disordered" evidence="1">
    <location>
        <begin position="34"/>
        <end position="143"/>
    </location>
</feature>
<evidence type="ECO:0000313" key="2">
    <source>
        <dbReference type="EMBL" id="KIK04386.1"/>
    </source>
</evidence>
<dbReference type="AlphaFoldDB" id="A0A0C9XHD9"/>
<name>A0A0C9XHD9_9AGAR</name>
<keyword evidence="3" id="KW-1185">Reference proteome</keyword>
<dbReference type="EMBL" id="KN838570">
    <property type="protein sequence ID" value="KIK04386.1"/>
    <property type="molecule type" value="Genomic_DNA"/>
</dbReference>
<proteinExistence type="predicted"/>
<evidence type="ECO:0000256" key="1">
    <source>
        <dbReference type="SAM" id="MobiDB-lite"/>
    </source>
</evidence>
<feature type="compositionally biased region" description="Basic residues" evidence="1">
    <location>
        <begin position="34"/>
        <end position="49"/>
    </location>
</feature>
<reference evidence="2 3" key="1">
    <citation type="submission" date="2014-04" db="EMBL/GenBank/DDBJ databases">
        <authorList>
            <consortium name="DOE Joint Genome Institute"/>
            <person name="Kuo A."/>
            <person name="Kohler A."/>
            <person name="Nagy L.G."/>
            <person name="Floudas D."/>
            <person name="Copeland A."/>
            <person name="Barry K.W."/>
            <person name="Cichocki N."/>
            <person name="Veneault-Fourrey C."/>
            <person name="LaButti K."/>
            <person name="Lindquist E.A."/>
            <person name="Lipzen A."/>
            <person name="Lundell T."/>
            <person name="Morin E."/>
            <person name="Murat C."/>
            <person name="Sun H."/>
            <person name="Tunlid A."/>
            <person name="Henrissat B."/>
            <person name="Grigoriev I.V."/>
            <person name="Hibbett D.S."/>
            <person name="Martin F."/>
            <person name="Nordberg H.P."/>
            <person name="Cantor M.N."/>
            <person name="Hua S.X."/>
        </authorList>
    </citation>
    <scope>NUCLEOTIDE SEQUENCE [LARGE SCALE GENOMIC DNA]</scope>
    <source>
        <strain evidence="2 3">LaAM-08-1</strain>
    </source>
</reference>